<dbReference type="GO" id="GO:0016887">
    <property type="term" value="F:ATP hydrolysis activity"/>
    <property type="evidence" value="ECO:0007669"/>
    <property type="project" value="InterPro"/>
</dbReference>
<keyword evidence="8 9" id="KW-0472">Membrane</keyword>
<dbReference type="InterPro" id="IPR003439">
    <property type="entry name" value="ABC_transporter-like_ATP-bd"/>
</dbReference>
<dbReference type="PROSITE" id="PS00211">
    <property type="entry name" value="ABC_TRANSPORTER_1"/>
    <property type="match status" value="1"/>
</dbReference>
<sequence length="596" mass="66689">MLKNLIKKYFQNFHFFYSYLRNRIFYKVALSITVGLLDGFGLAMFLPLLQMVDDSTKADPNALGNLDFILRGMNHLGIELTLGAVLLLICLFFILKGFALYVNSRYDVSLKQFFIKSIRKKLTFNLSAIPYKSFIQMDAGRIQNVLSGEVVKITQAYEQYFAIIQHLVLVIVYMSFAFLLDSKFAILITIGGLLTNILFKVLFGKTKKASIKLTKGTNIYQGLIIQYVAHFKYLKVSGNIEVFNKMMLNTIEFIERHNKQLGTYGAIILGGREPILIIVVSAVILTQVQFLGGTLATILVSLLFFYRALTALMSMQAAHNNFLAVSGSMENITGFIKELSNHKQTIGPEKLHDCIDSIELDSVSFSYKENPVIDNVSLGINKNETVAFVGESGGGKSTIINLLTGLLAPESGSMFINGINRNQIDITSYQKKIGYITQEPVIFNDTIFNNVTFWSEKSDEVMAKYETALKMASILDFVEELSLKGETMLGNNGVNLSGGQKQRISIARELFKEVDVLVLDEATSALDSYTEKVIQQNIEQLKGKYTILIVAHRLATVKHADKIVLMSRGKVVDIGDYDSLAESSSEFSRFVQLQKL</sequence>
<evidence type="ECO:0000259" key="11">
    <source>
        <dbReference type="PROSITE" id="PS50929"/>
    </source>
</evidence>
<feature type="transmembrane region" description="Helical" evidence="9">
    <location>
        <begin position="290"/>
        <end position="309"/>
    </location>
</feature>
<keyword evidence="13" id="KW-1185">Reference proteome</keyword>
<keyword evidence="2" id="KW-0813">Transport</keyword>
<feature type="domain" description="ABC transmembrane type-1" evidence="11">
    <location>
        <begin position="28"/>
        <end position="321"/>
    </location>
</feature>
<evidence type="ECO:0000256" key="6">
    <source>
        <dbReference type="ARBA" id="ARBA00022840"/>
    </source>
</evidence>
<proteinExistence type="predicted"/>
<dbReference type="PROSITE" id="PS50893">
    <property type="entry name" value="ABC_TRANSPORTER_2"/>
    <property type="match status" value="1"/>
</dbReference>
<dbReference type="SMART" id="SM00382">
    <property type="entry name" value="AAA"/>
    <property type="match status" value="1"/>
</dbReference>
<dbReference type="PANTHER" id="PTHR24221">
    <property type="entry name" value="ATP-BINDING CASSETTE SUB-FAMILY B"/>
    <property type="match status" value="1"/>
</dbReference>
<feature type="transmembrane region" description="Helical" evidence="9">
    <location>
        <begin position="184"/>
        <end position="203"/>
    </location>
</feature>
<dbReference type="GO" id="GO:0005886">
    <property type="term" value="C:plasma membrane"/>
    <property type="evidence" value="ECO:0007669"/>
    <property type="project" value="UniProtKB-SubCell"/>
</dbReference>
<dbReference type="InterPro" id="IPR027417">
    <property type="entry name" value="P-loop_NTPase"/>
</dbReference>
<dbReference type="InterPro" id="IPR036640">
    <property type="entry name" value="ABC1_TM_sf"/>
</dbReference>
<dbReference type="InterPro" id="IPR039421">
    <property type="entry name" value="Type_1_exporter"/>
</dbReference>
<dbReference type="InterPro" id="IPR003593">
    <property type="entry name" value="AAA+_ATPase"/>
</dbReference>
<gene>
    <name evidence="12" type="ORF">SAMN05421740_10460</name>
</gene>
<evidence type="ECO:0000256" key="5">
    <source>
        <dbReference type="ARBA" id="ARBA00022741"/>
    </source>
</evidence>
<accession>A0A1H7NPR7</accession>
<dbReference type="FunFam" id="3.40.50.300:FF:000299">
    <property type="entry name" value="ABC transporter ATP-binding protein/permease"/>
    <property type="match status" value="1"/>
</dbReference>
<dbReference type="SUPFAM" id="SSF52540">
    <property type="entry name" value="P-loop containing nucleoside triphosphate hydrolases"/>
    <property type="match status" value="1"/>
</dbReference>
<dbReference type="STRING" id="332977.SAMN05421740_10460"/>
<keyword evidence="7 9" id="KW-1133">Transmembrane helix</keyword>
<dbReference type="InterPro" id="IPR017871">
    <property type="entry name" value="ABC_transporter-like_CS"/>
</dbReference>
<evidence type="ECO:0000256" key="1">
    <source>
        <dbReference type="ARBA" id="ARBA00004651"/>
    </source>
</evidence>
<dbReference type="SUPFAM" id="SSF90123">
    <property type="entry name" value="ABC transporter transmembrane region"/>
    <property type="match status" value="1"/>
</dbReference>
<keyword evidence="3" id="KW-1003">Cell membrane</keyword>
<dbReference type="EMBL" id="FNZR01000004">
    <property type="protein sequence ID" value="SEL25411.1"/>
    <property type="molecule type" value="Genomic_DNA"/>
</dbReference>
<evidence type="ECO:0000256" key="9">
    <source>
        <dbReference type="SAM" id="Phobius"/>
    </source>
</evidence>
<feature type="transmembrane region" description="Helical" evidence="9">
    <location>
        <begin position="24"/>
        <end position="46"/>
    </location>
</feature>
<evidence type="ECO:0000256" key="2">
    <source>
        <dbReference type="ARBA" id="ARBA00022448"/>
    </source>
</evidence>
<name>A0A1H7NPR7_9SPHI</name>
<evidence type="ECO:0000313" key="13">
    <source>
        <dbReference type="Proteomes" id="UP000198916"/>
    </source>
</evidence>
<dbReference type="GO" id="GO:0140359">
    <property type="term" value="F:ABC-type transporter activity"/>
    <property type="evidence" value="ECO:0007669"/>
    <property type="project" value="InterPro"/>
</dbReference>
<feature type="transmembrane region" description="Helical" evidence="9">
    <location>
        <begin position="160"/>
        <end position="178"/>
    </location>
</feature>
<reference evidence="13" key="1">
    <citation type="submission" date="2016-10" db="EMBL/GenBank/DDBJ databases">
        <authorList>
            <person name="Varghese N."/>
            <person name="Submissions S."/>
        </authorList>
    </citation>
    <scope>NUCLEOTIDE SEQUENCE [LARGE SCALE GENOMIC DNA]</scope>
    <source>
        <strain evidence="13">Jip14</strain>
    </source>
</reference>
<evidence type="ECO:0000256" key="8">
    <source>
        <dbReference type="ARBA" id="ARBA00023136"/>
    </source>
</evidence>
<dbReference type="AlphaFoldDB" id="A0A1H7NPR7"/>
<evidence type="ECO:0000256" key="7">
    <source>
        <dbReference type="ARBA" id="ARBA00022989"/>
    </source>
</evidence>
<dbReference type="Pfam" id="PF00005">
    <property type="entry name" value="ABC_tran"/>
    <property type="match status" value="1"/>
</dbReference>
<dbReference type="PROSITE" id="PS50929">
    <property type="entry name" value="ABC_TM1F"/>
    <property type="match status" value="1"/>
</dbReference>
<dbReference type="GO" id="GO:0034040">
    <property type="term" value="F:ATPase-coupled lipid transmembrane transporter activity"/>
    <property type="evidence" value="ECO:0007669"/>
    <property type="project" value="TreeGrafter"/>
</dbReference>
<protein>
    <submittedName>
        <fullName evidence="12">ATP-binding cassette, subfamily B, MsbA</fullName>
    </submittedName>
</protein>
<dbReference type="GO" id="GO:0005524">
    <property type="term" value="F:ATP binding"/>
    <property type="evidence" value="ECO:0007669"/>
    <property type="project" value="UniProtKB-KW"/>
</dbReference>
<dbReference type="Proteomes" id="UP000198916">
    <property type="component" value="Unassembled WGS sequence"/>
</dbReference>
<feature type="transmembrane region" description="Helical" evidence="9">
    <location>
        <begin position="261"/>
        <end position="284"/>
    </location>
</feature>
<keyword evidence="6 12" id="KW-0067">ATP-binding</keyword>
<feature type="transmembrane region" description="Helical" evidence="9">
    <location>
        <begin position="80"/>
        <end position="102"/>
    </location>
</feature>
<evidence type="ECO:0000256" key="3">
    <source>
        <dbReference type="ARBA" id="ARBA00022475"/>
    </source>
</evidence>
<keyword evidence="4 9" id="KW-0812">Transmembrane</keyword>
<evidence type="ECO:0000259" key="10">
    <source>
        <dbReference type="PROSITE" id="PS50893"/>
    </source>
</evidence>
<dbReference type="RefSeq" id="WP_090605554.1">
    <property type="nucleotide sequence ID" value="NZ_FNZR01000004.1"/>
</dbReference>
<comment type="subcellular location">
    <subcellularLocation>
        <location evidence="1">Cell membrane</location>
        <topology evidence="1">Multi-pass membrane protein</topology>
    </subcellularLocation>
</comment>
<dbReference type="Gene3D" id="3.40.50.300">
    <property type="entry name" value="P-loop containing nucleotide triphosphate hydrolases"/>
    <property type="match status" value="1"/>
</dbReference>
<dbReference type="OrthoDB" id="9760358at2"/>
<evidence type="ECO:0000256" key="4">
    <source>
        <dbReference type="ARBA" id="ARBA00022692"/>
    </source>
</evidence>
<feature type="domain" description="ABC transporter" evidence="10">
    <location>
        <begin position="358"/>
        <end position="593"/>
    </location>
</feature>
<keyword evidence="5" id="KW-0547">Nucleotide-binding</keyword>
<dbReference type="Gene3D" id="1.20.1560.10">
    <property type="entry name" value="ABC transporter type 1, transmembrane domain"/>
    <property type="match status" value="1"/>
</dbReference>
<organism evidence="12 13">
    <name type="scientific">Parapedobacter koreensis</name>
    <dbReference type="NCBI Taxonomy" id="332977"/>
    <lineage>
        <taxon>Bacteria</taxon>
        <taxon>Pseudomonadati</taxon>
        <taxon>Bacteroidota</taxon>
        <taxon>Sphingobacteriia</taxon>
        <taxon>Sphingobacteriales</taxon>
        <taxon>Sphingobacteriaceae</taxon>
        <taxon>Parapedobacter</taxon>
    </lineage>
</organism>
<evidence type="ECO:0000313" key="12">
    <source>
        <dbReference type="EMBL" id="SEL25411.1"/>
    </source>
</evidence>
<dbReference type="InterPro" id="IPR011527">
    <property type="entry name" value="ABC1_TM_dom"/>
</dbReference>
<dbReference type="PANTHER" id="PTHR24221:SF654">
    <property type="entry name" value="ATP-BINDING CASSETTE SUB-FAMILY B MEMBER 6"/>
    <property type="match status" value="1"/>
</dbReference>